<organism evidence="1">
    <name type="scientific">viral metagenome</name>
    <dbReference type="NCBI Taxonomy" id="1070528"/>
    <lineage>
        <taxon>unclassified sequences</taxon>
        <taxon>metagenomes</taxon>
        <taxon>organismal metagenomes</taxon>
    </lineage>
</organism>
<reference evidence="1" key="1">
    <citation type="journal article" date="2020" name="Nature">
        <title>Giant virus diversity and host interactions through global metagenomics.</title>
        <authorList>
            <person name="Schulz F."/>
            <person name="Roux S."/>
            <person name="Paez-Espino D."/>
            <person name="Jungbluth S."/>
            <person name="Walsh D.A."/>
            <person name="Denef V.J."/>
            <person name="McMahon K.D."/>
            <person name="Konstantinidis K.T."/>
            <person name="Eloe-Fadrosh E.A."/>
            <person name="Kyrpides N.C."/>
            <person name="Woyke T."/>
        </authorList>
    </citation>
    <scope>NUCLEOTIDE SEQUENCE</scope>
    <source>
        <strain evidence="1">GVMAG-M-3300025860-25</strain>
    </source>
</reference>
<name>A0A6C0JCV8_9ZZZZ</name>
<evidence type="ECO:0000313" key="1">
    <source>
        <dbReference type="EMBL" id="QHU01454.1"/>
    </source>
</evidence>
<dbReference type="AlphaFoldDB" id="A0A6C0JCV8"/>
<dbReference type="EMBL" id="MN740342">
    <property type="protein sequence ID" value="QHU01454.1"/>
    <property type="molecule type" value="Genomic_DNA"/>
</dbReference>
<protein>
    <submittedName>
        <fullName evidence="1">Uncharacterized protein</fullName>
    </submittedName>
</protein>
<proteinExistence type="predicted"/>
<accession>A0A6C0JCV8</accession>
<sequence length="103" mass="12244">MKTLFEISLTKIKKLIIMGLLPYSKFETFPLYYQKLIEIKLEEYDRSKLDCIIMDSLSDLIFNKANNYPIITEKILEITPWNKNYIKLHQDIYSSQVNIYISG</sequence>